<evidence type="ECO:0000256" key="1">
    <source>
        <dbReference type="SAM" id="MobiDB-lite"/>
    </source>
</evidence>
<evidence type="ECO:0008006" key="4">
    <source>
        <dbReference type="Google" id="ProtNLM"/>
    </source>
</evidence>
<dbReference type="EMBL" id="WUBL01000095">
    <property type="protein sequence ID" value="KAF2966197.1"/>
    <property type="molecule type" value="Genomic_DNA"/>
</dbReference>
<evidence type="ECO:0000313" key="2">
    <source>
        <dbReference type="EMBL" id="KAF2966197.1"/>
    </source>
</evidence>
<name>A0A7C8N478_9PEZI</name>
<feature type="region of interest" description="Disordered" evidence="1">
    <location>
        <begin position="544"/>
        <end position="564"/>
    </location>
</feature>
<dbReference type="PANTHER" id="PTHR38166">
    <property type="entry name" value="C2H2-TYPE DOMAIN-CONTAINING PROTEIN-RELATED"/>
    <property type="match status" value="1"/>
</dbReference>
<dbReference type="InParanoid" id="A0A7C8N478"/>
<protein>
    <recommendedName>
        <fullName evidence="4">C2H2-type domain-containing protein</fullName>
    </recommendedName>
</protein>
<accession>A0A7C8N478</accession>
<dbReference type="AlphaFoldDB" id="A0A7C8N478"/>
<dbReference type="OrthoDB" id="4738706at2759"/>
<organism evidence="2 3">
    <name type="scientific">Xylaria multiplex</name>
    <dbReference type="NCBI Taxonomy" id="323545"/>
    <lineage>
        <taxon>Eukaryota</taxon>
        <taxon>Fungi</taxon>
        <taxon>Dikarya</taxon>
        <taxon>Ascomycota</taxon>
        <taxon>Pezizomycotina</taxon>
        <taxon>Sordariomycetes</taxon>
        <taxon>Xylariomycetidae</taxon>
        <taxon>Xylariales</taxon>
        <taxon>Xylariaceae</taxon>
        <taxon>Xylaria</taxon>
    </lineage>
</organism>
<reference evidence="2 3" key="1">
    <citation type="submission" date="2019-12" db="EMBL/GenBank/DDBJ databases">
        <title>Draft genome sequence of the ascomycete Xylaria multiplex DSM 110363.</title>
        <authorList>
            <person name="Buettner E."/>
            <person name="Kellner H."/>
        </authorList>
    </citation>
    <scope>NUCLEOTIDE SEQUENCE [LARGE SCALE GENOMIC DNA]</scope>
    <source>
        <strain evidence="2 3">DSM 110363</strain>
    </source>
</reference>
<dbReference type="PANTHER" id="PTHR38166:SF1">
    <property type="entry name" value="C2H2-TYPE DOMAIN-CONTAINING PROTEIN"/>
    <property type="match status" value="1"/>
</dbReference>
<comment type="caution">
    <text evidence="2">The sequence shown here is derived from an EMBL/GenBank/DDBJ whole genome shotgun (WGS) entry which is preliminary data.</text>
</comment>
<feature type="region of interest" description="Disordered" evidence="1">
    <location>
        <begin position="307"/>
        <end position="339"/>
    </location>
</feature>
<sequence length="564" mass="62765">MSILPTAPPKKRKTDEKEMQRQRNTRGEGNAVEDVSITAEGTICEDSINQVTYEGTDEAGSKSVTAVTPIPVRSVAITDETRRFVKESSPQSSHVEEAQTSENFASLVGRNLALMGFEDDFHPNAPKDIMQSRIAEPQGYNPFQSEESEAPKLEEGPMTTMDLDSSMPAGFPGLNFDFNLGPKILNANTAFNFNPEVVFNNWSIPNLPSMFTGPMTTAQSHMDPSQIQHTAFRRYPGRDGTSDWNQNASNQNDSLFSPSFYGRFQGQEAPALQDAANIPVCGCSSLVGRSTDISKIPFWDQATLSGKVGRKRSPSVSDKGDRDDKPYPNNYGRANRDTGGQPPLFACPFIKHDPQRYQVCSKYTLRRIKDVRQHIYRHHCRPEIYCPRCSANFKCLNERDNHIREAGCDVKEMPSSDGIISENQRKELKDCGGRGTSKEHQWIELWKVIFPGAKPPRSPYIENDQAELLASLRRFWGGNANQIISTSLGEPSSESMTSTIIKAIDTILDRFEAESTSWDISADKAISGIPGQPLSPEDWVWIGSPVDFSTPPSDEQQSKPHLHP</sequence>
<dbReference type="Proteomes" id="UP000481858">
    <property type="component" value="Unassembled WGS sequence"/>
</dbReference>
<evidence type="ECO:0000313" key="3">
    <source>
        <dbReference type="Proteomes" id="UP000481858"/>
    </source>
</evidence>
<keyword evidence="3" id="KW-1185">Reference proteome</keyword>
<proteinExistence type="predicted"/>
<gene>
    <name evidence="2" type="ORF">GQX73_g7395</name>
</gene>
<feature type="region of interest" description="Disordered" evidence="1">
    <location>
        <begin position="1"/>
        <end position="38"/>
    </location>
</feature>